<dbReference type="PANTHER" id="PTHR45737">
    <property type="entry name" value="VON WILLEBRAND FACTOR A DOMAIN-CONTAINING PROTEIN 5A"/>
    <property type="match status" value="1"/>
</dbReference>
<feature type="domain" description="VWFA" evidence="1">
    <location>
        <begin position="258"/>
        <end position="393"/>
    </location>
</feature>
<evidence type="ECO:0000259" key="1">
    <source>
        <dbReference type="PROSITE" id="PS50234"/>
    </source>
</evidence>
<name>A0ABZ2JW51_9BACT</name>
<dbReference type="Pfam" id="PF08487">
    <property type="entry name" value="VIT"/>
    <property type="match status" value="1"/>
</dbReference>
<organism evidence="3 4">
    <name type="scientific">Pendulispora brunnea</name>
    <dbReference type="NCBI Taxonomy" id="2905690"/>
    <lineage>
        <taxon>Bacteria</taxon>
        <taxon>Pseudomonadati</taxon>
        <taxon>Myxococcota</taxon>
        <taxon>Myxococcia</taxon>
        <taxon>Myxococcales</taxon>
        <taxon>Sorangiineae</taxon>
        <taxon>Pendulisporaceae</taxon>
        <taxon>Pendulispora</taxon>
    </lineage>
</organism>
<dbReference type="InterPro" id="IPR036465">
    <property type="entry name" value="vWFA_dom_sf"/>
</dbReference>
<dbReference type="RefSeq" id="WP_394841326.1">
    <property type="nucleotide sequence ID" value="NZ_CP089982.1"/>
</dbReference>
<evidence type="ECO:0000259" key="2">
    <source>
        <dbReference type="PROSITE" id="PS51468"/>
    </source>
</evidence>
<dbReference type="Pfam" id="PF13768">
    <property type="entry name" value="VWA_3"/>
    <property type="match status" value="1"/>
</dbReference>
<dbReference type="PROSITE" id="PS50234">
    <property type="entry name" value="VWFA"/>
    <property type="match status" value="1"/>
</dbReference>
<reference evidence="3 4" key="1">
    <citation type="submission" date="2021-12" db="EMBL/GenBank/DDBJ databases">
        <title>Discovery of the Pendulisporaceae a myxobacterial family with distinct sporulation behavior and unique specialized metabolism.</title>
        <authorList>
            <person name="Garcia R."/>
            <person name="Popoff A."/>
            <person name="Bader C.D."/>
            <person name="Loehr J."/>
            <person name="Walesch S."/>
            <person name="Walt C."/>
            <person name="Boldt J."/>
            <person name="Bunk B."/>
            <person name="Haeckl F.J.F.P.J."/>
            <person name="Gunesch A.P."/>
            <person name="Birkelbach J."/>
            <person name="Nuebel U."/>
            <person name="Pietschmann T."/>
            <person name="Bach T."/>
            <person name="Mueller R."/>
        </authorList>
    </citation>
    <scope>NUCLEOTIDE SEQUENCE [LARGE SCALE GENOMIC DNA]</scope>
    <source>
        <strain evidence="3 4">MSr12523</strain>
    </source>
</reference>
<dbReference type="SUPFAM" id="SSF53300">
    <property type="entry name" value="vWA-like"/>
    <property type="match status" value="1"/>
</dbReference>
<dbReference type="InterPro" id="IPR002035">
    <property type="entry name" value="VWF_A"/>
</dbReference>
<protein>
    <submittedName>
        <fullName evidence="3">VWA domain-containing protein</fullName>
    </submittedName>
</protein>
<dbReference type="SMART" id="SM00327">
    <property type="entry name" value="VWA"/>
    <property type="match status" value="1"/>
</dbReference>
<dbReference type="PROSITE" id="PS51468">
    <property type="entry name" value="VIT"/>
    <property type="match status" value="1"/>
</dbReference>
<accession>A0ABZ2JW51</accession>
<keyword evidence="4" id="KW-1185">Reference proteome</keyword>
<dbReference type="PANTHER" id="PTHR45737:SF6">
    <property type="entry name" value="VON WILLEBRAND FACTOR A DOMAIN-CONTAINING PROTEIN 5A"/>
    <property type="match status" value="1"/>
</dbReference>
<evidence type="ECO:0000313" key="3">
    <source>
        <dbReference type="EMBL" id="WXA90708.1"/>
    </source>
</evidence>
<dbReference type="SMART" id="SM00609">
    <property type="entry name" value="VIT"/>
    <property type="match status" value="1"/>
</dbReference>
<evidence type="ECO:0000313" key="4">
    <source>
        <dbReference type="Proteomes" id="UP001379533"/>
    </source>
</evidence>
<feature type="domain" description="VIT" evidence="2">
    <location>
        <begin position="1"/>
        <end position="124"/>
    </location>
</feature>
<dbReference type="InterPro" id="IPR013694">
    <property type="entry name" value="VIT"/>
</dbReference>
<dbReference type="Proteomes" id="UP001379533">
    <property type="component" value="Chromosome"/>
</dbReference>
<dbReference type="Gene3D" id="3.40.50.410">
    <property type="entry name" value="von Willebrand factor, type A domain"/>
    <property type="match status" value="1"/>
</dbReference>
<sequence>MLISTTGPNLPLTRVRVEADACGGLARVKLEQHFRNPHGEPLAVTYSFPLPSDAAVSAFAFRIGDRRIVGEIDRRTAARERFEQAILEGKTAARIDEERSSLFTQHIGNIPPGAEVIAELTIDQRLVWNDEGAWEWRFPLAVAPRYLGAEGRIADASAIVQAMTESPMPGASLSLRIRDALDGRKPESPSHAIQSGEGGVVSLAGAALDRDVVVRWAVATPEIGSSVDMARLGVDQGAFGLLTVVPPGSSEGRELPRDLIVLLDTSGSMSGAPIEQAKRVTAALVQTLTARDRLEMIEFSNAPRRWQEGAVAVTADAKQSALGWLAGLRASGGTEMHAGIHEALRPLRTESQRQVVLVTDGLIGFESEIVREILASLPGGARVHTVGVGSAVNRSLTGPAARAGRGAEILIGLDEDPERAAQRLVARTAAPIVVEVEVAGTALLQCVPEKIPDLFAKSPVLLGLRLSGNGGDLRVRGRTASGVWERNLEIPVSPASENSGIVALFARELVEDLEMRAASTPEDASIHESIERVGLQFGIATRMTSWVAVSEGVTVDPGAPLRRERIPQQLPHGMSVEGLGLRPQMVRRGAFTGGTTFIPVGRPAPMRAAAPEFAFASALAEAGSRTMPGIQVLRRKDLLVIEVAVQGEPLDWLPPDEVSLFFESESVTAKCHPKFTTGEAHLRPGVSFRLAIVLDASETRRPARILLRLNDQDLTITLESP</sequence>
<proteinExistence type="predicted"/>
<dbReference type="EMBL" id="CP089982">
    <property type="protein sequence ID" value="WXA90708.1"/>
    <property type="molecule type" value="Genomic_DNA"/>
</dbReference>
<gene>
    <name evidence="3" type="ORF">LZC95_30175</name>
</gene>